<feature type="transmembrane region" description="Helical" evidence="1">
    <location>
        <begin position="44"/>
        <end position="66"/>
    </location>
</feature>
<keyword evidence="1" id="KW-0472">Membrane</keyword>
<keyword evidence="3" id="KW-1185">Reference proteome</keyword>
<name>A0A917EUR1_9MICO</name>
<organism evidence="2 3">
    <name type="scientific">Subtercola lobariae</name>
    <dbReference type="NCBI Taxonomy" id="1588641"/>
    <lineage>
        <taxon>Bacteria</taxon>
        <taxon>Bacillati</taxon>
        <taxon>Actinomycetota</taxon>
        <taxon>Actinomycetes</taxon>
        <taxon>Micrococcales</taxon>
        <taxon>Microbacteriaceae</taxon>
        <taxon>Subtercola</taxon>
    </lineage>
</organism>
<evidence type="ECO:0000313" key="2">
    <source>
        <dbReference type="EMBL" id="GGF14733.1"/>
    </source>
</evidence>
<feature type="transmembrane region" description="Helical" evidence="1">
    <location>
        <begin position="78"/>
        <end position="102"/>
    </location>
</feature>
<keyword evidence="1" id="KW-1133">Transmembrane helix</keyword>
<dbReference type="Proteomes" id="UP000598775">
    <property type="component" value="Unassembled WGS sequence"/>
</dbReference>
<accession>A0A917EUR1</accession>
<proteinExistence type="predicted"/>
<dbReference type="EMBL" id="BMGP01000001">
    <property type="protein sequence ID" value="GGF14733.1"/>
    <property type="molecule type" value="Genomic_DNA"/>
</dbReference>
<feature type="transmembrane region" description="Helical" evidence="1">
    <location>
        <begin position="7"/>
        <end position="24"/>
    </location>
</feature>
<sequence length="110" mass="11519">MSTTASTIVVYLIALAILVPLAMLGYRQAKRAAAASDGDVGTTFLSGVAFLFAFIASPLGILFAHLSLRQIAHTGASGVRLSVAALCIAYALTVLQLTLLLWGSFTGYFH</sequence>
<keyword evidence="1" id="KW-0812">Transmembrane</keyword>
<comment type="caution">
    <text evidence="2">The sequence shown here is derived from an EMBL/GenBank/DDBJ whole genome shotgun (WGS) entry which is preliminary data.</text>
</comment>
<protein>
    <recommendedName>
        <fullName evidence="4">DUF4190 domain-containing protein</fullName>
    </recommendedName>
</protein>
<evidence type="ECO:0000313" key="3">
    <source>
        <dbReference type="Proteomes" id="UP000598775"/>
    </source>
</evidence>
<dbReference type="RefSeq" id="WP_188673353.1">
    <property type="nucleotide sequence ID" value="NZ_BMGP01000001.1"/>
</dbReference>
<evidence type="ECO:0008006" key="4">
    <source>
        <dbReference type="Google" id="ProtNLM"/>
    </source>
</evidence>
<dbReference type="AlphaFoldDB" id="A0A917EUR1"/>
<evidence type="ECO:0000256" key="1">
    <source>
        <dbReference type="SAM" id="Phobius"/>
    </source>
</evidence>
<reference evidence="2 3" key="1">
    <citation type="journal article" date="2014" name="Int. J. Syst. Evol. Microbiol.">
        <title>Complete genome sequence of Corynebacterium casei LMG S-19264T (=DSM 44701T), isolated from a smear-ripened cheese.</title>
        <authorList>
            <consortium name="US DOE Joint Genome Institute (JGI-PGF)"/>
            <person name="Walter F."/>
            <person name="Albersmeier A."/>
            <person name="Kalinowski J."/>
            <person name="Ruckert C."/>
        </authorList>
    </citation>
    <scope>NUCLEOTIDE SEQUENCE [LARGE SCALE GENOMIC DNA]</scope>
    <source>
        <strain evidence="2 3">CGMCC 1.12976</strain>
    </source>
</reference>
<gene>
    <name evidence="2" type="ORF">GCM10011399_05750</name>
</gene>